<feature type="transmembrane region" description="Helical" evidence="3">
    <location>
        <begin position="91"/>
        <end position="114"/>
    </location>
</feature>
<evidence type="ECO:0000259" key="4">
    <source>
        <dbReference type="PROSITE" id="PS50887"/>
    </source>
</evidence>
<evidence type="ECO:0000313" key="6">
    <source>
        <dbReference type="Proteomes" id="UP000602124"/>
    </source>
</evidence>
<keyword evidence="6" id="KW-1185">Reference proteome</keyword>
<keyword evidence="3" id="KW-0812">Transmembrane</keyword>
<reference evidence="5" key="1">
    <citation type="submission" date="2020-12" db="EMBL/GenBank/DDBJ databases">
        <title>Devosia sp. MSA67 isolated from Mo River.</title>
        <authorList>
            <person name="Ma F."/>
            <person name="Zi Z."/>
        </authorList>
    </citation>
    <scope>NUCLEOTIDE SEQUENCE</scope>
    <source>
        <strain evidence="5">MSA67</strain>
    </source>
</reference>
<feature type="transmembrane region" description="Helical" evidence="3">
    <location>
        <begin position="34"/>
        <end position="55"/>
    </location>
</feature>
<gene>
    <name evidence="5" type="ORF">JEQ47_02460</name>
</gene>
<feature type="domain" description="GGDEF" evidence="4">
    <location>
        <begin position="245"/>
        <end position="377"/>
    </location>
</feature>
<name>A0A934MJ15_9HYPH</name>
<dbReference type="AlphaFoldDB" id="A0A934MJ15"/>
<dbReference type="InterPro" id="IPR029787">
    <property type="entry name" value="Nucleotide_cyclase"/>
</dbReference>
<dbReference type="InterPro" id="IPR043128">
    <property type="entry name" value="Rev_trsase/Diguanyl_cyclase"/>
</dbReference>
<sequence>MIDNATLLIGIAFSSASLMIALLIGWLNSRHERYLVHGAAGIGLIVVAVAIMGFRNGRYELVHTLLPFTLILTGLSLVYSGSRLFRNPSAILTPAIVVGAVSVPAMAAPFLLGYSGLGTIALNVFAGLFMVLCAREYWVSRKEGVVAMSTNAFIYTLTAISFFSCAAVLTIEQDWVLTSPADNWAEDFNSIMTLVGLTGIGAITLTLHHARAARRHRLEANTDELTGVLNRRALFQRFRDNDVVPGLAVIMFDLDHFKQINDRKGHAYGDMVLQRFADVLLGELGHTDTIARVGGEEFCAVLPGRDWEAARQLAERVRKALADLRLSIGNQDEVATVSAGMATGGAEEHFGSLLSRADAALYKAKESGRNQVHVAPVRLVA</sequence>
<dbReference type="SUPFAM" id="SSF55073">
    <property type="entry name" value="Nucleotide cyclase"/>
    <property type="match status" value="1"/>
</dbReference>
<feature type="transmembrane region" description="Helical" evidence="3">
    <location>
        <begin position="61"/>
        <end position="79"/>
    </location>
</feature>
<feature type="transmembrane region" description="Helical" evidence="3">
    <location>
        <begin position="120"/>
        <end position="140"/>
    </location>
</feature>
<dbReference type="RefSeq" id="WP_198874803.1">
    <property type="nucleotide sequence ID" value="NZ_JAEKMH010000001.1"/>
</dbReference>
<feature type="transmembrane region" description="Helical" evidence="3">
    <location>
        <begin position="6"/>
        <end position="27"/>
    </location>
</feature>
<dbReference type="NCBIfam" id="TIGR00254">
    <property type="entry name" value="GGDEF"/>
    <property type="match status" value="1"/>
</dbReference>
<evidence type="ECO:0000256" key="2">
    <source>
        <dbReference type="ARBA" id="ARBA00034247"/>
    </source>
</evidence>
<organism evidence="5 6">
    <name type="scientific">Devosia sediminis</name>
    <dbReference type="NCBI Taxonomy" id="2798801"/>
    <lineage>
        <taxon>Bacteria</taxon>
        <taxon>Pseudomonadati</taxon>
        <taxon>Pseudomonadota</taxon>
        <taxon>Alphaproteobacteria</taxon>
        <taxon>Hyphomicrobiales</taxon>
        <taxon>Devosiaceae</taxon>
        <taxon>Devosia</taxon>
    </lineage>
</organism>
<comment type="catalytic activity">
    <reaction evidence="2">
        <text>2 GTP = 3',3'-c-di-GMP + 2 diphosphate</text>
        <dbReference type="Rhea" id="RHEA:24898"/>
        <dbReference type="ChEBI" id="CHEBI:33019"/>
        <dbReference type="ChEBI" id="CHEBI:37565"/>
        <dbReference type="ChEBI" id="CHEBI:58805"/>
        <dbReference type="EC" id="2.7.7.65"/>
    </reaction>
</comment>
<evidence type="ECO:0000256" key="1">
    <source>
        <dbReference type="ARBA" id="ARBA00012528"/>
    </source>
</evidence>
<dbReference type="FunFam" id="3.30.70.270:FF:000001">
    <property type="entry name" value="Diguanylate cyclase domain protein"/>
    <property type="match status" value="1"/>
</dbReference>
<dbReference type="InterPro" id="IPR000160">
    <property type="entry name" value="GGDEF_dom"/>
</dbReference>
<accession>A0A934MJ15</accession>
<dbReference type="PROSITE" id="PS50887">
    <property type="entry name" value="GGDEF"/>
    <property type="match status" value="1"/>
</dbReference>
<feature type="transmembrane region" description="Helical" evidence="3">
    <location>
        <begin position="152"/>
        <end position="171"/>
    </location>
</feature>
<dbReference type="PANTHER" id="PTHR45138:SF9">
    <property type="entry name" value="DIGUANYLATE CYCLASE DGCM-RELATED"/>
    <property type="match status" value="1"/>
</dbReference>
<dbReference type="CDD" id="cd01949">
    <property type="entry name" value="GGDEF"/>
    <property type="match status" value="1"/>
</dbReference>
<dbReference type="EMBL" id="JAEKMH010000001">
    <property type="protein sequence ID" value="MBJ3783573.1"/>
    <property type="molecule type" value="Genomic_DNA"/>
</dbReference>
<dbReference type="InterPro" id="IPR050469">
    <property type="entry name" value="Diguanylate_Cyclase"/>
</dbReference>
<dbReference type="Proteomes" id="UP000602124">
    <property type="component" value="Unassembled WGS sequence"/>
</dbReference>
<dbReference type="Pfam" id="PF00990">
    <property type="entry name" value="GGDEF"/>
    <property type="match status" value="1"/>
</dbReference>
<dbReference type="EC" id="2.7.7.65" evidence="1"/>
<comment type="caution">
    <text evidence="5">The sequence shown here is derived from an EMBL/GenBank/DDBJ whole genome shotgun (WGS) entry which is preliminary data.</text>
</comment>
<feature type="transmembrane region" description="Helical" evidence="3">
    <location>
        <begin position="191"/>
        <end position="208"/>
    </location>
</feature>
<dbReference type="PANTHER" id="PTHR45138">
    <property type="entry name" value="REGULATORY COMPONENTS OF SENSORY TRANSDUCTION SYSTEM"/>
    <property type="match status" value="1"/>
</dbReference>
<protein>
    <recommendedName>
        <fullName evidence="1">diguanylate cyclase</fullName>
        <ecNumber evidence="1">2.7.7.65</ecNumber>
    </recommendedName>
</protein>
<evidence type="ECO:0000256" key="3">
    <source>
        <dbReference type="SAM" id="Phobius"/>
    </source>
</evidence>
<dbReference type="GO" id="GO:0052621">
    <property type="term" value="F:diguanylate cyclase activity"/>
    <property type="evidence" value="ECO:0007669"/>
    <property type="project" value="UniProtKB-EC"/>
</dbReference>
<dbReference type="Gene3D" id="3.30.70.270">
    <property type="match status" value="1"/>
</dbReference>
<keyword evidence="3" id="KW-0472">Membrane</keyword>
<keyword evidence="3" id="KW-1133">Transmembrane helix</keyword>
<evidence type="ECO:0000313" key="5">
    <source>
        <dbReference type="EMBL" id="MBJ3783573.1"/>
    </source>
</evidence>
<dbReference type="SMART" id="SM00267">
    <property type="entry name" value="GGDEF"/>
    <property type="match status" value="1"/>
</dbReference>
<proteinExistence type="predicted"/>